<dbReference type="InterPro" id="IPR018087">
    <property type="entry name" value="Glyco_hydro_5_CS"/>
</dbReference>
<feature type="region of interest" description="Disordered" evidence="3">
    <location>
        <begin position="367"/>
        <end position="445"/>
    </location>
</feature>
<dbReference type="PANTHER" id="PTHR34142:SF1">
    <property type="entry name" value="GLYCOSIDE HYDROLASE FAMILY 5 DOMAIN-CONTAINING PROTEIN"/>
    <property type="match status" value="1"/>
</dbReference>
<proteinExistence type="predicted"/>
<keyword evidence="2" id="KW-0326">Glycosidase</keyword>
<dbReference type="InterPro" id="IPR001547">
    <property type="entry name" value="Glyco_hydro_5"/>
</dbReference>
<dbReference type="GO" id="GO:0004553">
    <property type="term" value="F:hydrolase activity, hydrolyzing O-glycosyl compounds"/>
    <property type="evidence" value="ECO:0007669"/>
    <property type="project" value="InterPro"/>
</dbReference>
<accession>M0D454</accession>
<feature type="domain" description="Glycoside hydrolase family 5" evidence="4">
    <location>
        <begin position="45"/>
        <end position="307"/>
    </location>
</feature>
<name>M0D454_9EURY</name>
<dbReference type="GO" id="GO:0000272">
    <property type="term" value="P:polysaccharide catabolic process"/>
    <property type="evidence" value="ECO:0007669"/>
    <property type="project" value="InterPro"/>
</dbReference>
<dbReference type="PANTHER" id="PTHR34142">
    <property type="entry name" value="ENDO-BETA-1,4-GLUCANASE A"/>
    <property type="match status" value="1"/>
</dbReference>
<evidence type="ECO:0000313" key="6">
    <source>
        <dbReference type="Proteomes" id="UP000011626"/>
    </source>
</evidence>
<evidence type="ECO:0000256" key="3">
    <source>
        <dbReference type="SAM" id="MobiDB-lite"/>
    </source>
</evidence>
<feature type="compositionally biased region" description="Low complexity" evidence="3">
    <location>
        <begin position="378"/>
        <end position="415"/>
    </location>
</feature>
<dbReference type="SUPFAM" id="SSF51445">
    <property type="entry name" value="(Trans)glycosidases"/>
    <property type="match status" value="1"/>
</dbReference>
<dbReference type="EMBL" id="AOIU01000004">
    <property type="protein sequence ID" value="ELZ30225.1"/>
    <property type="molecule type" value="Genomic_DNA"/>
</dbReference>
<keyword evidence="6" id="KW-1185">Reference proteome</keyword>
<reference evidence="5 6" key="1">
    <citation type="journal article" date="2014" name="PLoS Genet.">
        <title>Phylogenetically driven sequencing of extremely halophilic archaea reveals strategies for static and dynamic osmo-response.</title>
        <authorList>
            <person name="Becker E.A."/>
            <person name="Seitzer P.M."/>
            <person name="Tritt A."/>
            <person name="Larsen D."/>
            <person name="Krusor M."/>
            <person name="Yao A.I."/>
            <person name="Wu D."/>
            <person name="Madern D."/>
            <person name="Eisen J.A."/>
            <person name="Darling A.E."/>
            <person name="Facciotti M.T."/>
        </authorList>
    </citation>
    <scope>NUCLEOTIDE SEQUENCE [LARGE SCALE GENOMIC DNA]</scope>
    <source>
        <strain evidence="5 6">2-9-1</strain>
    </source>
</reference>
<comment type="caution">
    <text evidence="5">The sequence shown here is derived from an EMBL/GenBank/DDBJ whole genome shotgun (WGS) entry which is preliminary data.</text>
</comment>
<dbReference type="Proteomes" id="UP000011626">
    <property type="component" value="Unassembled WGS sequence"/>
</dbReference>
<evidence type="ECO:0000259" key="4">
    <source>
        <dbReference type="Pfam" id="PF00150"/>
    </source>
</evidence>
<evidence type="ECO:0000256" key="1">
    <source>
        <dbReference type="ARBA" id="ARBA00022801"/>
    </source>
</evidence>
<dbReference type="Pfam" id="PF00150">
    <property type="entry name" value="Cellulase"/>
    <property type="match status" value="1"/>
</dbReference>
<dbReference type="AlphaFoldDB" id="M0D454"/>
<protein>
    <submittedName>
        <fullName evidence="5">Fibronectin type III domain protein</fullName>
    </submittedName>
</protein>
<dbReference type="Gene3D" id="3.20.20.80">
    <property type="entry name" value="Glycosidases"/>
    <property type="match status" value="1"/>
</dbReference>
<dbReference type="InterPro" id="IPR017853">
    <property type="entry name" value="GH"/>
</dbReference>
<organism evidence="5 6">
    <name type="scientific">Halosimplex carlsbadense 2-9-1</name>
    <dbReference type="NCBI Taxonomy" id="797114"/>
    <lineage>
        <taxon>Archaea</taxon>
        <taxon>Methanobacteriati</taxon>
        <taxon>Methanobacteriota</taxon>
        <taxon>Stenosarchaea group</taxon>
        <taxon>Halobacteria</taxon>
        <taxon>Halobacteriales</taxon>
        <taxon>Haloarculaceae</taxon>
        <taxon>Halosimplex</taxon>
    </lineage>
</organism>
<dbReference type="STRING" id="797114.C475_00782"/>
<dbReference type="eggNOG" id="arCOG09007">
    <property type="taxonomic scope" value="Archaea"/>
</dbReference>
<evidence type="ECO:0000256" key="2">
    <source>
        <dbReference type="ARBA" id="ARBA00023295"/>
    </source>
</evidence>
<dbReference type="eggNOG" id="arCOG10648">
    <property type="taxonomic scope" value="Archaea"/>
</dbReference>
<sequence length="579" mass="63940">MHRDGNLIKDPDGNVVTLRGVNIADPKRINVTSQARGKDAVQVIDMLTDASNGWYPRMIRVPVQPVDIGEYEPGSGPPVPAFDETQLESYLTNHLDEVVERCKERGVYCIIDYHRHRDVMWAEGQNGPLNTDLQDEVDMFWDVVAPRYAEDSHVLYEVYNEPTEPGMWEDPTTTQWVADIWDMWLDMAQPWVDTIRNHADNLILMGSPSWTQSPEGALLEEFDGEDIAYTYHIYPGHNSSRNQDWEDASRNGEGVAGVYEQAPLFVTEFGWEEGGGQYIGGTDEFGDAFHDFLEKSPAIHWTAWCADPVWRPVMFDRPFADNANDSVGDPYNGTVPEACSDLPCEWSLTTGSGGMGDDIKSWLEQYRNDGIPGEGTATPPTDTPTPTDEPNTPTDEPNTPTDEPNTPTDEPNTPTDEPETPTPTDEPDTPTDTPAADAMVVDDYDGDPGWASHRNDLGQWCGAGSFENGGGEETGGALVLEYDNGGWYQSQINQDVSDYSTLVFEVSGANGGEESEVLFDMGGVRTMLSNVTDDSIGTSMGEVRVDMEAAGIDRSSPSVRFNFWQGGSSTLELSEIRLE</sequence>
<evidence type="ECO:0000313" key="5">
    <source>
        <dbReference type="EMBL" id="ELZ30225.1"/>
    </source>
</evidence>
<keyword evidence="1" id="KW-0378">Hydrolase</keyword>
<dbReference type="PROSITE" id="PS00659">
    <property type="entry name" value="GLYCOSYL_HYDROL_F5"/>
    <property type="match status" value="1"/>
</dbReference>
<gene>
    <name evidence="5" type="ORF">C475_00782</name>
</gene>